<protein>
    <submittedName>
        <fullName evidence="7">Peptidase S8</fullName>
    </submittedName>
</protein>
<dbReference type="PRINTS" id="PR01779">
    <property type="entry name" value="LANTIPROCESS"/>
</dbReference>
<dbReference type="Gene3D" id="3.40.50.200">
    <property type="entry name" value="Peptidase S8/S53 domain"/>
    <property type="match status" value="1"/>
</dbReference>
<comment type="similarity">
    <text evidence="1 5">Belongs to the peptidase S8 family.</text>
</comment>
<dbReference type="SUPFAM" id="SSF52743">
    <property type="entry name" value="Subtilisin-like"/>
    <property type="match status" value="1"/>
</dbReference>
<dbReference type="InterPro" id="IPR022398">
    <property type="entry name" value="Peptidase_S8_His-AS"/>
</dbReference>
<dbReference type="InterPro" id="IPR015500">
    <property type="entry name" value="Peptidase_S8_subtilisin-rel"/>
</dbReference>
<dbReference type="Proteomes" id="UP000256337">
    <property type="component" value="Unassembled WGS sequence"/>
</dbReference>
<dbReference type="PROSITE" id="PS51892">
    <property type="entry name" value="SUBTILASE"/>
    <property type="match status" value="1"/>
</dbReference>
<accession>A0AAX1RXZ7</accession>
<name>A0AAX1RXZ7_9STAP</name>
<feature type="active site" description="Charge relay system" evidence="5">
    <location>
        <position position="175"/>
    </location>
</feature>
<evidence type="ECO:0000256" key="3">
    <source>
        <dbReference type="ARBA" id="ARBA00022801"/>
    </source>
</evidence>
<dbReference type="Pfam" id="PF00082">
    <property type="entry name" value="Peptidase_S8"/>
    <property type="match status" value="1"/>
</dbReference>
<keyword evidence="2 5" id="KW-0645">Protease</keyword>
<dbReference type="CDD" id="cd07482">
    <property type="entry name" value="Peptidases_S8_Lantibiotic_specific_protease"/>
    <property type="match status" value="1"/>
</dbReference>
<dbReference type="GO" id="GO:0004252">
    <property type="term" value="F:serine-type endopeptidase activity"/>
    <property type="evidence" value="ECO:0007669"/>
    <property type="project" value="UniProtKB-UniRule"/>
</dbReference>
<dbReference type="PANTHER" id="PTHR43806">
    <property type="entry name" value="PEPTIDASE S8"/>
    <property type="match status" value="1"/>
</dbReference>
<dbReference type="InterPro" id="IPR000209">
    <property type="entry name" value="Peptidase_S8/S53_dom"/>
</dbReference>
<gene>
    <name evidence="7" type="ORF">DOS76_01915</name>
</gene>
<evidence type="ECO:0000313" key="8">
    <source>
        <dbReference type="Proteomes" id="UP000256337"/>
    </source>
</evidence>
<dbReference type="InterPro" id="IPR050131">
    <property type="entry name" value="Peptidase_S8_subtilisin-like"/>
</dbReference>
<proteinExistence type="inferred from homology"/>
<dbReference type="EMBL" id="QKYD01000034">
    <property type="protein sequence ID" value="REI24478.1"/>
    <property type="molecule type" value="Genomic_DNA"/>
</dbReference>
<feature type="active site" description="Charge relay system" evidence="5">
    <location>
        <position position="385"/>
    </location>
</feature>
<organism evidence="7 8">
    <name type="scientific">Staphylococcus felis</name>
    <dbReference type="NCBI Taxonomy" id="46127"/>
    <lineage>
        <taxon>Bacteria</taxon>
        <taxon>Bacillati</taxon>
        <taxon>Bacillota</taxon>
        <taxon>Bacilli</taxon>
        <taxon>Bacillales</taxon>
        <taxon>Staphylococcaceae</taxon>
        <taxon>Staphylococcus</taxon>
    </lineage>
</organism>
<dbReference type="PROSITE" id="PS00136">
    <property type="entry name" value="SUBTILASE_ASP"/>
    <property type="match status" value="1"/>
</dbReference>
<dbReference type="PROSITE" id="PS00137">
    <property type="entry name" value="SUBTILASE_HIS"/>
    <property type="match status" value="1"/>
</dbReference>
<dbReference type="InterPro" id="IPR023827">
    <property type="entry name" value="Peptidase_S8_Asp-AS"/>
</dbReference>
<evidence type="ECO:0000259" key="6">
    <source>
        <dbReference type="Pfam" id="PF00082"/>
    </source>
</evidence>
<evidence type="ECO:0000313" key="7">
    <source>
        <dbReference type="EMBL" id="REI24478.1"/>
    </source>
</evidence>
<sequence length="440" mass="50347">MKMRYLKLTRKEYEIIFKQETRIHKVIEISQIINAHNKILTIKVCYAYLSIKTVKWLKSLDCVIRVNDTTFITQEDFFRNQSDYDSIPMTKEKRNIRNKQWDIIKLTNNRKSYRLHNISRKIKIALIDSGIDKDHIDLKHSILRDSKNLVPKGGFNNTEIYEDGNISNFDDVLGHGTSVAGQITANGVLQGIAPGIGINVYRVFGSKVAKTSWIIQAIIEAVDDGNHVINLSVGSYLLKNGSYINGKNDYEGFLVFQRAIEYAHSKNVIIVSTLGNDALNLKSHTETNDFIQKKNSKKISSIGQIIDAPSNFKGVIKSYSIDRDNKISSYSNWGYDNLAISTYGGKISSYCLNNYNDFIQKNLYETDWILSTHLQNSYNFFYGNSMATPKISATIALIIDKFNIFEYPQLAIRHLFNNSYYANGNFKIDTYRCLNTKLSF</sequence>
<dbReference type="InterPro" id="IPR008357">
    <property type="entry name" value="Lanit_process"/>
</dbReference>
<dbReference type="InterPro" id="IPR036852">
    <property type="entry name" value="Peptidase_S8/S53_dom_sf"/>
</dbReference>
<dbReference type="AlphaFoldDB" id="A0AAX1RXZ7"/>
<dbReference type="PRINTS" id="PR00723">
    <property type="entry name" value="SUBTILISIN"/>
</dbReference>
<dbReference type="PANTHER" id="PTHR43806:SF11">
    <property type="entry name" value="CEREVISIN-RELATED"/>
    <property type="match status" value="1"/>
</dbReference>
<evidence type="ECO:0000256" key="2">
    <source>
        <dbReference type="ARBA" id="ARBA00022670"/>
    </source>
</evidence>
<keyword evidence="3 5" id="KW-0378">Hydrolase</keyword>
<keyword evidence="4 5" id="KW-0720">Serine protease</keyword>
<comment type="caution">
    <text evidence="7">The sequence shown here is derived from an EMBL/GenBank/DDBJ whole genome shotgun (WGS) entry which is preliminary data.</text>
</comment>
<feature type="active site" description="Charge relay system" evidence="5">
    <location>
        <position position="128"/>
    </location>
</feature>
<reference evidence="7 8" key="1">
    <citation type="journal article" date="2018" name="Vet. Microbiol.">
        <title>Characterisation of Staphylococcus felis isolated from cats using whole genome sequencing.</title>
        <authorList>
            <person name="Worthing K."/>
            <person name="Pang S."/>
            <person name="Trott D.J."/>
            <person name="Abraham S."/>
            <person name="Coombs G.W."/>
            <person name="Jordan D."/>
            <person name="McIntyre L."/>
            <person name="Davies M.R."/>
            <person name="Norris J."/>
        </authorList>
    </citation>
    <scope>NUCLEOTIDE SEQUENCE [LARGE SCALE GENOMIC DNA]</scope>
    <source>
        <strain evidence="7 8">F25</strain>
    </source>
</reference>
<evidence type="ECO:0000256" key="4">
    <source>
        <dbReference type="ARBA" id="ARBA00022825"/>
    </source>
</evidence>
<evidence type="ECO:0000256" key="5">
    <source>
        <dbReference type="PROSITE-ProRule" id="PRU01240"/>
    </source>
</evidence>
<evidence type="ECO:0000256" key="1">
    <source>
        <dbReference type="ARBA" id="ARBA00011073"/>
    </source>
</evidence>
<feature type="domain" description="Peptidase S8/S53" evidence="6">
    <location>
        <begin position="120"/>
        <end position="420"/>
    </location>
</feature>
<dbReference type="GO" id="GO:0006508">
    <property type="term" value="P:proteolysis"/>
    <property type="evidence" value="ECO:0007669"/>
    <property type="project" value="UniProtKB-KW"/>
</dbReference>